<evidence type="ECO:0000256" key="1">
    <source>
        <dbReference type="SAM" id="MobiDB-lite"/>
    </source>
</evidence>
<dbReference type="Pfam" id="PF07866">
    <property type="entry name" value="DUF1653"/>
    <property type="match status" value="1"/>
</dbReference>
<evidence type="ECO:0000313" key="3">
    <source>
        <dbReference type="EMBL" id="SER46703.1"/>
    </source>
</evidence>
<feature type="compositionally biased region" description="Basic and acidic residues" evidence="1">
    <location>
        <begin position="84"/>
        <end position="95"/>
    </location>
</feature>
<dbReference type="Gene3D" id="2.30.30.320">
    <property type="entry name" value="DUF1653-like domain"/>
    <property type="match status" value="1"/>
</dbReference>
<feature type="compositionally biased region" description="Basic and acidic residues" evidence="1">
    <location>
        <begin position="150"/>
        <end position="161"/>
    </location>
</feature>
<protein>
    <recommendedName>
        <fullName evidence="2">DUF1653 domain-containing protein</fullName>
    </recommendedName>
</protein>
<evidence type="ECO:0000259" key="2">
    <source>
        <dbReference type="Pfam" id="PF07866"/>
    </source>
</evidence>
<gene>
    <name evidence="3" type="ORF">SAMN04487884_1068</name>
</gene>
<dbReference type="AlphaFoldDB" id="A0A1H9PGL0"/>
<dbReference type="InterPro" id="IPR023387">
    <property type="entry name" value="DUF1653-like_dom"/>
</dbReference>
<feature type="region of interest" description="Disordered" evidence="1">
    <location>
        <begin position="84"/>
        <end position="164"/>
    </location>
</feature>
<dbReference type="EMBL" id="FOGJ01000006">
    <property type="protein sequence ID" value="SER46703.1"/>
    <property type="molecule type" value="Genomic_DNA"/>
</dbReference>
<dbReference type="InterPro" id="IPR037135">
    <property type="entry name" value="DUF1653-like_dom_sf"/>
</dbReference>
<organism evidence="3 4">
    <name type="scientific">Butyrivibrio fibrisolvens</name>
    <dbReference type="NCBI Taxonomy" id="831"/>
    <lineage>
        <taxon>Bacteria</taxon>
        <taxon>Bacillati</taxon>
        <taxon>Bacillota</taxon>
        <taxon>Clostridia</taxon>
        <taxon>Lachnospirales</taxon>
        <taxon>Lachnospiraceae</taxon>
        <taxon>Butyrivibrio</taxon>
    </lineage>
</organism>
<accession>A0A1H9PGL0</accession>
<feature type="domain" description="DUF1653" evidence="2">
    <location>
        <begin position="9"/>
        <end position="72"/>
    </location>
</feature>
<reference evidence="3 4" key="1">
    <citation type="submission" date="2016-10" db="EMBL/GenBank/DDBJ databases">
        <authorList>
            <person name="de Groot N.N."/>
        </authorList>
    </citation>
    <scope>NUCLEOTIDE SEQUENCE [LARGE SCALE GENOMIC DNA]</scope>
    <source>
        <strain evidence="3 4">AR40</strain>
    </source>
</reference>
<dbReference type="Proteomes" id="UP000182584">
    <property type="component" value="Unassembled WGS sequence"/>
</dbReference>
<proteinExistence type="predicted"/>
<dbReference type="OrthoDB" id="371169at2"/>
<sequence length="254" mass="29084">MERPLPQQIYRHFKGNLYQVITIAIHSETREELVIYQALYGDYKVYARPLSMFTSPVDRLKYPDVLQKMRFELVDPERLSDHVKEDTEALKRPETHNTVSLGSLDALSGSKATGSPDISRRDDTGSMDTVKSSFVVRPEKKQELNINIQREPERGPEKKASATDTDSYFMNKTIEDEADELNLDPNVVAFLDSDSAKARLQILEKIRPIVTDDMIDIMAMAIDVEVEPGDVYDRLADLRNCLDTIARFETERLR</sequence>
<evidence type="ECO:0000313" key="4">
    <source>
        <dbReference type="Proteomes" id="UP000182584"/>
    </source>
</evidence>
<name>A0A1H9PGL0_BUTFI</name>